<dbReference type="Proteomes" id="UP000008722">
    <property type="component" value="Chromosome"/>
</dbReference>
<keyword evidence="2" id="KW-0288">FMN</keyword>
<dbReference type="InterPro" id="IPR000415">
    <property type="entry name" value="Nitroreductase-like"/>
</dbReference>
<dbReference type="STRING" id="670487.Ocepr_1958"/>
<dbReference type="Pfam" id="PF00881">
    <property type="entry name" value="Nitroreductase"/>
    <property type="match status" value="1"/>
</dbReference>
<protein>
    <submittedName>
        <fullName evidence="5">Nitroreductase</fullName>
    </submittedName>
</protein>
<dbReference type="SUPFAM" id="SSF55469">
    <property type="entry name" value="FMN-dependent nitroreductase-like"/>
    <property type="match status" value="1"/>
</dbReference>
<gene>
    <name evidence="5" type="ordered locus">Ocepr_1958</name>
</gene>
<dbReference type="HOGENOM" id="CLU_070764_1_0_0"/>
<dbReference type="InterPro" id="IPR029479">
    <property type="entry name" value="Nitroreductase"/>
</dbReference>
<dbReference type="InterPro" id="IPR050627">
    <property type="entry name" value="Nitroreductase/BluB"/>
</dbReference>
<keyword evidence="3" id="KW-0560">Oxidoreductase</keyword>
<proteinExistence type="predicted"/>
<evidence type="ECO:0000256" key="3">
    <source>
        <dbReference type="ARBA" id="ARBA00023002"/>
    </source>
</evidence>
<sequence>MPARFQPLAYTPPEPDEMLRRARAFYEQMRTRRSVRDFSDRPVPREVIELALRTAASAPSGANQQPWFFTAVSDPQTKRRIRLAAEAEERRFYRERAPKAWLEALDHLGTGPEKPFLETAPWLIAVFAQSYGLDEKGNKVKHYYVQESVGLAAGLLVAALHTAGLATLTHTPSPMNFLREILDRPENERPVMLVVTGYPADGARVPVLSRKAFDETARFV</sequence>
<keyword evidence="1" id="KW-0285">Flavoprotein</keyword>
<dbReference type="AlphaFoldDB" id="E4UA33"/>
<reference evidence="6" key="1">
    <citation type="submission" date="2010-11" db="EMBL/GenBank/DDBJ databases">
        <title>The complete sequence of chromosome of Oceanithermus profundus DSM 14977.</title>
        <authorList>
            <consortium name="US DOE Joint Genome Institute (JGI-PGF)"/>
            <person name="Lucas S."/>
            <person name="Copeland A."/>
            <person name="Lapidus A."/>
            <person name="Bruce D."/>
            <person name="Goodwin L."/>
            <person name="Pitluck S."/>
            <person name="Kyrpides N."/>
            <person name="Mavromatis K."/>
            <person name="Pagani I."/>
            <person name="Ivanova N."/>
            <person name="Zhang X."/>
            <person name="Brettin T."/>
            <person name="Detter J.C."/>
            <person name="Tapia R."/>
            <person name="Han C."/>
            <person name="Land M."/>
            <person name="Hauser L."/>
            <person name="Markowitz V."/>
            <person name="Cheng J.-F."/>
            <person name="Hugenholtz P."/>
            <person name="Woyke T."/>
            <person name="Wu D."/>
            <person name="Tindall B."/>
            <person name="Faehnrich R."/>
            <person name="Brambilla E."/>
            <person name="Klenk H.-P."/>
            <person name="Eisen J.A."/>
        </authorList>
    </citation>
    <scope>NUCLEOTIDE SEQUENCE [LARGE SCALE GENOMIC DNA]</scope>
    <source>
        <strain evidence="6">DSM 14977 / NBRC 100410 / VKM B-2274 / 506</strain>
    </source>
</reference>
<evidence type="ECO:0000313" key="6">
    <source>
        <dbReference type="Proteomes" id="UP000008722"/>
    </source>
</evidence>
<dbReference type="OrthoDB" id="9782629at2"/>
<name>E4UA33_OCEP5</name>
<dbReference type="RefSeq" id="WP_013458580.1">
    <property type="nucleotide sequence ID" value="NC_014761.1"/>
</dbReference>
<feature type="domain" description="Nitroreductase" evidence="4">
    <location>
        <begin position="30"/>
        <end position="198"/>
    </location>
</feature>
<evidence type="ECO:0000256" key="2">
    <source>
        <dbReference type="ARBA" id="ARBA00022643"/>
    </source>
</evidence>
<dbReference type="eggNOG" id="COG0778">
    <property type="taxonomic scope" value="Bacteria"/>
</dbReference>
<evidence type="ECO:0000313" key="5">
    <source>
        <dbReference type="EMBL" id="ADR37410.1"/>
    </source>
</evidence>
<dbReference type="CDD" id="cd02144">
    <property type="entry name" value="iodotyrosine_dehalogenase"/>
    <property type="match status" value="1"/>
</dbReference>
<keyword evidence="6" id="KW-1185">Reference proteome</keyword>
<evidence type="ECO:0000256" key="1">
    <source>
        <dbReference type="ARBA" id="ARBA00022630"/>
    </source>
</evidence>
<dbReference type="KEGG" id="opr:Ocepr_1958"/>
<accession>E4UA33</accession>
<organism evidence="5 6">
    <name type="scientific">Oceanithermus profundus (strain DSM 14977 / NBRC 100410 / VKM B-2274 / 506)</name>
    <dbReference type="NCBI Taxonomy" id="670487"/>
    <lineage>
        <taxon>Bacteria</taxon>
        <taxon>Thermotogati</taxon>
        <taxon>Deinococcota</taxon>
        <taxon>Deinococci</taxon>
        <taxon>Thermales</taxon>
        <taxon>Thermaceae</taxon>
        <taxon>Oceanithermus</taxon>
    </lineage>
</organism>
<dbReference type="Gene3D" id="3.40.109.10">
    <property type="entry name" value="NADH Oxidase"/>
    <property type="match status" value="1"/>
</dbReference>
<dbReference type="PANTHER" id="PTHR23026:SF90">
    <property type="entry name" value="IODOTYROSINE DEIODINASE 1"/>
    <property type="match status" value="1"/>
</dbReference>
<dbReference type="GO" id="GO:0016491">
    <property type="term" value="F:oxidoreductase activity"/>
    <property type="evidence" value="ECO:0007669"/>
    <property type="project" value="UniProtKB-KW"/>
</dbReference>
<dbReference type="EMBL" id="CP002361">
    <property type="protein sequence ID" value="ADR37410.1"/>
    <property type="molecule type" value="Genomic_DNA"/>
</dbReference>
<dbReference type="PANTHER" id="PTHR23026">
    <property type="entry name" value="NADPH NITROREDUCTASE"/>
    <property type="match status" value="1"/>
</dbReference>
<evidence type="ECO:0000259" key="4">
    <source>
        <dbReference type="Pfam" id="PF00881"/>
    </source>
</evidence>
<reference evidence="5 6" key="2">
    <citation type="journal article" date="2011" name="Stand. Genomic Sci.">
        <title>Complete genome sequence of Oceanithermus profundus type strain (506).</title>
        <authorList>
            <person name="Pati A."/>
            <person name="Zhang X."/>
            <person name="Lapidus A."/>
            <person name="Nolan M."/>
            <person name="Lucas S."/>
            <person name="Del Rio T.G."/>
            <person name="Tice H."/>
            <person name="Cheng J.F."/>
            <person name="Tapia R."/>
            <person name="Han C."/>
            <person name="Goodwin L."/>
            <person name="Pitluck S."/>
            <person name="Liolios K."/>
            <person name="Pagani I."/>
            <person name="Ivanova N."/>
            <person name="Mavromatis K."/>
            <person name="Chen A."/>
            <person name="Palaniappan K."/>
            <person name="Hauser L."/>
            <person name="Jeffries C.D."/>
            <person name="Brambilla E.M."/>
            <person name="Rohl A."/>
            <person name="Mwirichia R."/>
            <person name="Rohde M."/>
            <person name="Tindall B.J."/>
            <person name="Sikorski J."/>
            <person name="Wirth R."/>
            <person name="Goker M."/>
            <person name="Woyke T."/>
            <person name="Detter J.C."/>
            <person name="Bristow J."/>
            <person name="Eisen J.A."/>
            <person name="Markowitz V."/>
            <person name="Hugenholtz P."/>
            <person name="Kyrpides N.C."/>
            <person name="Klenk H.P."/>
            <person name="Land M."/>
        </authorList>
    </citation>
    <scope>NUCLEOTIDE SEQUENCE [LARGE SCALE GENOMIC DNA]</scope>
    <source>
        <strain evidence="6">DSM 14977 / NBRC 100410 / VKM B-2274 / 506</strain>
    </source>
</reference>